<dbReference type="InterPro" id="IPR000182">
    <property type="entry name" value="GNAT_dom"/>
</dbReference>
<dbReference type="SUPFAM" id="SSF55729">
    <property type="entry name" value="Acyl-CoA N-acyltransferases (Nat)"/>
    <property type="match status" value="1"/>
</dbReference>
<dbReference type="Proteomes" id="UP001595453">
    <property type="component" value="Unassembled WGS sequence"/>
</dbReference>
<dbReference type="CDD" id="cd04301">
    <property type="entry name" value="NAT_SF"/>
    <property type="match status" value="1"/>
</dbReference>
<comment type="caution">
    <text evidence="2">The sequence shown here is derived from an EMBL/GenBank/DDBJ whole genome shotgun (WGS) entry which is preliminary data.</text>
</comment>
<name>A0ABV7CJG6_9GAMM</name>
<evidence type="ECO:0000313" key="3">
    <source>
        <dbReference type="Proteomes" id="UP001595453"/>
    </source>
</evidence>
<feature type="domain" description="N-acetyltransferase" evidence="1">
    <location>
        <begin position="5"/>
        <end position="148"/>
    </location>
</feature>
<dbReference type="PROSITE" id="PS51186">
    <property type="entry name" value="GNAT"/>
    <property type="match status" value="1"/>
</dbReference>
<keyword evidence="3" id="KW-1185">Reference proteome</keyword>
<sequence length="148" mass="16564">MSNLISLQPITQANYAAVCDLDVCPLQQDYVACNMWSLVEAFYNQGHTCRAIYQDDTPVGFLMWVQGSDTRVSIWRFMIDSAFQQQGIGRQALSLALDEIKSTPGLTNIEICYNPSNPVAKDFYSQFGFVEVGMDEDNEDMLAEIALA</sequence>
<gene>
    <name evidence="2" type="ORF">ACFOEE_09020</name>
</gene>
<dbReference type="Gene3D" id="3.40.630.30">
    <property type="match status" value="1"/>
</dbReference>
<dbReference type="EC" id="2.3.-.-" evidence="2"/>
<protein>
    <submittedName>
        <fullName evidence="2">GNAT family N-acetyltransferase</fullName>
        <ecNumber evidence="2">2.3.-.-</ecNumber>
    </submittedName>
</protein>
<accession>A0ABV7CJG6</accession>
<keyword evidence="2" id="KW-0012">Acyltransferase</keyword>
<reference evidence="3" key="1">
    <citation type="journal article" date="2019" name="Int. J. Syst. Evol. Microbiol.">
        <title>The Global Catalogue of Microorganisms (GCM) 10K type strain sequencing project: providing services to taxonomists for standard genome sequencing and annotation.</title>
        <authorList>
            <consortium name="The Broad Institute Genomics Platform"/>
            <consortium name="The Broad Institute Genome Sequencing Center for Infectious Disease"/>
            <person name="Wu L."/>
            <person name="Ma J."/>
        </authorList>
    </citation>
    <scope>NUCLEOTIDE SEQUENCE [LARGE SCALE GENOMIC DNA]</scope>
    <source>
        <strain evidence="3">KCTC 42730</strain>
    </source>
</reference>
<keyword evidence="2" id="KW-0808">Transferase</keyword>
<dbReference type="EMBL" id="JBHRSD010000014">
    <property type="protein sequence ID" value="MFC3032660.1"/>
    <property type="molecule type" value="Genomic_DNA"/>
</dbReference>
<organism evidence="2 3">
    <name type="scientific">Pseudoalteromonas fenneropenaei</name>
    <dbReference type="NCBI Taxonomy" id="1737459"/>
    <lineage>
        <taxon>Bacteria</taxon>
        <taxon>Pseudomonadati</taxon>
        <taxon>Pseudomonadota</taxon>
        <taxon>Gammaproteobacteria</taxon>
        <taxon>Alteromonadales</taxon>
        <taxon>Pseudoalteromonadaceae</taxon>
        <taxon>Pseudoalteromonas</taxon>
    </lineage>
</organism>
<dbReference type="RefSeq" id="WP_377123381.1">
    <property type="nucleotide sequence ID" value="NZ_JBHRSD010000014.1"/>
</dbReference>
<dbReference type="Pfam" id="PF00583">
    <property type="entry name" value="Acetyltransf_1"/>
    <property type="match status" value="1"/>
</dbReference>
<evidence type="ECO:0000313" key="2">
    <source>
        <dbReference type="EMBL" id="MFC3032660.1"/>
    </source>
</evidence>
<proteinExistence type="predicted"/>
<dbReference type="GO" id="GO:0016746">
    <property type="term" value="F:acyltransferase activity"/>
    <property type="evidence" value="ECO:0007669"/>
    <property type="project" value="UniProtKB-KW"/>
</dbReference>
<evidence type="ECO:0000259" key="1">
    <source>
        <dbReference type="PROSITE" id="PS51186"/>
    </source>
</evidence>
<dbReference type="InterPro" id="IPR016181">
    <property type="entry name" value="Acyl_CoA_acyltransferase"/>
</dbReference>